<protein>
    <submittedName>
        <fullName evidence="2">ThiF family adenylyltransferase</fullName>
    </submittedName>
</protein>
<proteinExistence type="predicted"/>
<organism evidence="2 4">
    <name type="scientific">Streptomyces sanglieri</name>
    <dbReference type="NCBI Taxonomy" id="193460"/>
    <lineage>
        <taxon>Bacteria</taxon>
        <taxon>Bacillati</taxon>
        <taxon>Actinomycetota</taxon>
        <taxon>Actinomycetes</taxon>
        <taxon>Kitasatosporales</taxon>
        <taxon>Streptomycetaceae</taxon>
        <taxon>Streptomyces</taxon>
    </lineage>
</organism>
<dbReference type="PANTHER" id="PTHR10953:SF102">
    <property type="entry name" value="ADENYLYLTRANSFERASE AND SULFURTRANSFERASE MOCS3"/>
    <property type="match status" value="1"/>
</dbReference>
<reference evidence="2" key="3">
    <citation type="submission" date="2024-09" db="EMBL/GenBank/DDBJ databases">
        <authorList>
            <person name="Sun Q."/>
            <person name="Mori K."/>
        </authorList>
    </citation>
    <scope>NUCLEOTIDE SEQUENCE</scope>
    <source>
        <strain evidence="2">JCM 12607</strain>
    </source>
</reference>
<dbReference type="Proteomes" id="UP001596915">
    <property type="component" value="Unassembled WGS sequence"/>
</dbReference>
<keyword evidence="2" id="KW-0548">Nucleotidyltransferase</keyword>
<dbReference type="EMBL" id="JBHTGL010000008">
    <property type="protein sequence ID" value="MFD0629374.1"/>
    <property type="molecule type" value="Genomic_DNA"/>
</dbReference>
<dbReference type="GO" id="GO:0016779">
    <property type="term" value="F:nucleotidyltransferase activity"/>
    <property type="evidence" value="ECO:0007669"/>
    <property type="project" value="UniProtKB-KW"/>
</dbReference>
<evidence type="ECO:0000313" key="3">
    <source>
        <dbReference type="EMBL" id="MFD0629374.1"/>
    </source>
</evidence>
<dbReference type="InterPro" id="IPR035985">
    <property type="entry name" value="Ubiquitin-activating_enz"/>
</dbReference>
<dbReference type="InterPro" id="IPR000594">
    <property type="entry name" value="ThiF_NAD_FAD-bd"/>
</dbReference>
<dbReference type="Gene3D" id="3.40.50.720">
    <property type="entry name" value="NAD(P)-binding Rossmann-like Domain"/>
    <property type="match status" value="1"/>
</dbReference>
<name>A0ABW2WJI4_9ACTN</name>
<dbReference type="SUPFAM" id="SSF69572">
    <property type="entry name" value="Activating enzymes of the ubiquitin-like proteins"/>
    <property type="match status" value="1"/>
</dbReference>
<feature type="domain" description="THIF-type NAD/FAD binding fold" evidence="1">
    <location>
        <begin position="116"/>
        <end position="339"/>
    </location>
</feature>
<comment type="caution">
    <text evidence="2">The sequence shown here is derived from an EMBL/GenBank/DDBJ whole genome shotgun (WGS) entry which is preliminary data.</text>
</comment>
<accession>A0ABW2WJI4</accession>
<evidence type="ECO:0000259" key="1">
    <source>
        <dbReference type="Pfam" id="PF00899"/>
    </source>
</evidence>
<evidence type="ECO:0000313" key="2">
    <source>
        <dbReference type="EMBL" id="MFD0621704.1"/>
    </source>
</evidence>
<keyword evidence="2" id="KW-0808">Transferase</keyword>
<dbReference type="Pfam" id="PF00899">
    <property type="entry name" value="ThiF"/>
    <property type="match status" value="1"/>
</dbReference>
<evidence type="ECO:0000313" key="4">
    <source>
        <dbReference type="Proteomes" id="UP001596915"/>
    </source>
</evidence>
<dbReference type="PANTHER" id="PTHR10953">
    <property type="entry name" value="UBIQUITIN-ACTIVATING ENZYME E1"/>
    <property type="match status" value="1"/>
</dbReference>
<reference evidence="2" key="1">
    <citation type="journal article" date="2014" name="Int. J. Syst. Evol. Microbiol.">
        <title>Complete genome of a new Firmicutes species belonging to the dominant human colonic microbiota ('Ruminococcus bicirculans') reveals two chromosomes and a selective capacity to utilize plant glucans.</title>
        <authorList>
            <consortium name="NISC Comparative Sequencing Program"/>
            <person name="Wegmann U."/>
            <person name="Louis P."/>
            <person name="Goesmann A."/>
            <person name="Henrissat B."/>
            <person name="Duncan S.H."/>
            <person name="Flint H.J."/>
        </authorList>
    </citation>
    <scope>NUCLEOTIDE SEQUENCE</scope>
    <source>
        <strain evidence="2">JCM 12607</strain>
    </source>
</reference>
<keyword evidence="4" id="KW-1185">Reference proteome</keyword>
<gene>
    <name evidence="2" type="ORF">ACFQ2K_01680</name>
    <name evidence="3" type="ORF">ACFQ2K_48990</name>
</gene>
<dbReference type="InterPro" id="IPR045886">
    <property type="entry name" value="ThiF/MoeB/HesA"/>
</dbReference>
<dbReference type="EMBL" id="JBHTGL010000003">
    <property type="protein sequence ID" value="MFD0621704.1"/>
    <property type="molecule type" value="Genomic_DNA"/>
</dbReference>
<reference evidence="4" key="2">
    <citation type="journal article" date="2019" name="Int. J. Syst. Evol. Microbiol.">
        <title>The Global Catalogue of Microorganisms (GCM) 10K type strain sequencing project: providing services to taxonomists for standard genome sequencing and annotation.</title>
        <authorList>
            <consortium name="The Broad Institute Genomics Platform"/>
            <consortium name="The Broad Institute Genome Sequencing Center for Infectious Disease"/>
            <person name="Wu L."/>
            <person name="Ma J."/>
        </authorList>
    </citation>
    <scope>NUCLEOTIDE SEQUENCE [LARGE SCALE GENOMIC DNA]</scope>
    <source>
        <strain evidence="4">JCM 12607</strain>
    </source>
</reference>
<sequence length="365" mass="38777">MRVALKECSWRAVGEDLVIVFDPRESITLEDPEGKIGALLTALGQGPRSIPELRAALGARGVDVTEEELGKGVEGLAGLGLIERAGGRSTGDPVVDERHFSNLAFFGTFADLDRHRTDFLRRVRDAHVLVLGVGGGGSSLVQCLAGLGVGRLTLLDHDRVESRNFARQFLYRHEDIGRSKVERARAWVQAYDPDIEVRTVDRWVAGPEDLADVTDGIDLMAGGLDGHPDAGLWVNEAAVRAGVPMVAGGATRTLLSYISVNPGVSPCLACEFSQRPVEGTAAAAAEDIVYGMRTTNPLIGPLAMQVGSLIALESLRYLTGFQEPLAAGARIRIDLRDGLAGSRVPFPDVPDCPVCALAPARSAAA</sequence>